<keyword evidence="2" id="KW-1185">Reference proteome</keyword>
<comment type="caution">
    <text evidence="1">The sequence shown here is derived from an EMBL/GenBank/DDBJ whole genome shotgun (WGS) entry which is preliminary data.</text>
</comment>
<accession>A0A2A9P8N5</accession>
<evidence type="ECO:0000313" key="1">
    <source>
        <dbReference type="EMBL" id="PFH57865.1"/>
    </source>
</evidence>
<dbReference type="OrthoDB" id="4923338at2759"/>
<evidence type="ECO:0000313" key="2">
    <source>
        <dbReference type="Proteomes" id="UP000037136"/>
    </source>
</evidence>
<name>A0A2A9P8N5_OPHUN</name>
<organism evidence="1 2">
    <name type="scientific">Ophiocordyceps unilateralis</name>
    <name type="common">Zombie-ant fungus</name>
    <name type="synonym">Torrubia unilateralis</name>
    <dbReference type="NCBI Taxonomy" id="268505"/>
    <lineage>
        <taxon>Eukaryota</taxon>
        <taxon>Fungi</taxon>
        <taxon>Dikarya</taxon>
        <taxon>Ascomycota</taxon>
        <taxon>Pezizomycotina</taxon>
        <taxon>Sordariomycetes</taxon>
        <taxon>Hypocreomycetidae</taxon>
        <taxon>Hypocreales</taxon>
        <taxon>Ophiocordycipitaceae</taxon>
        <taxon>Ophiocordyceps</taxon>
    </lineage>
</organism>
<proteinExistence type="predicted"/>
<reference evidence="1 2" key="2">
    <citation type="journal article" date="2017" name="Sci. Rep.">
        <title>Ant-infecting Ophiocordyceps genomes reveal a high diversity of potential behavioral manipulation genes and a possible major role for enterotoxins.</title>
        <authorList>
            <person name="de Bekker C."/>
            <person name="Ohm R.A."/>
            <person name="Evans H.C."/>
            <person name="Brachmann A."/>
            <person name="Hughes D.P."/>
        </authorList>
    </citation>
    <scope>NUCLEOTIDE SEQUENCE [LARGE SCALE GENOMIC DNA]</scope>
    <source>
        <strain evidence="1 2">SC16a</strain>
    </source>
</reference>
<gene>
    <name evidence="1" type="ORF">XA68_14459</name>
</gene>
<dbReference type="EMBL" id="LAZP02000356">
    <property type="protein sequence ID" value="PFH57865.1"/>
    <property type="molecule type" value="Genomic_DNA"/>
</dbReference>
<protein>
    <submittedName>
        <fullName evidence="1">Uncharacterized protein</fullName>
    </submittedName>
</protein>
<dbReference type="AlphaFoldDB" id="A0A2A9P8N5"/>
<dbReference type="Proteomes" id="UP000037136">
    <property type="component" value="Unassembled WGS sequence"/>
</dbReference>
<sequence length="78" mass="8639">MELLHPLYNAFETSGKKSTKAIDDGGTVSDLVLAQMVGEALALMRDTTKNRIFSNRVVMILAISHYARLFSFNFAITS</sequence>
<reference evidence="1 2" key="1">
    <citation type="journal article" date="2015" name="BMC Genomics">
        <title>Gene expression during zombie ant biting behavior reflects the complexity underlying fungal parasitic behavioral manipulation.</title>
        <authorList>
            <person name="de Bekker C."/>
            <person name="Ohm R.A."/>
            <person name="Loreto R.G."/>
            <person name="Sebastian A."/>
            <person name="Albert I."/>
            <person name="Merrow M."/>
            <person name="Brachmann A."/>
            <person name="Hughes D.P."/>
        </authorList>
    </citation>
    <scope>NUCLEOTIDE SEQUENCE [LARGE SCALE GENOMIC DNA]</scope>
    <source>
        <strain evidence="1 2">SC16a</strain>
    </source>
</reference>